<feature type="region of interest" description="Disordered" evidence="1">
    <location>
        <begin position="18"/>
        <end position="84"/>
    </location>
</feature>
<dbReference type="AlphaFoldDB" id="A0A816C4P7"/>
<name>A0A816C4P7_9BILA</name>
<feature type="compositionally biased region" description="Basic and acidic residues" evidence="1">
    <location>
        <begin position="35"/>
        <end position="72"/>
    </location>
</feature>
<feature type="non-terminal residue" evidence="2">
    <location>
        <position position="1"/>
    </location>
</feature>
<comment type="caution">
    <text evidence="2">The sequence shown here is derived from an EMBL/GenBank/DDBJ whole genome shotgun (WGS) entry which is preliminary data.</text>
</comment>
<organism evidence="2 3">
    <name type="scientific">Rotaria sordida</name>
    <dbReference type="NCBI Taxonomy" id="392033"/>
    <lineage>
        <taxon>Eukaryota</taxon>
        <taxon>Metazoa</taxon>
        <taxon>Spiralia</taxon>
        <taxon>Gnathifera</taxon>
        <taxon>Rotifera</taxon>
        <taxon>Eurotatoria</taxon>
        <taxon>Bdelloidea</taxon>
        <taxon>Philodinida</taxon>
        <taxon>Philodinidae</taxon>
        <taxon>Rotaria</taxon>
    </lineage>
</organism>
<reference evidence="2" key="1">
    <citation type="submission" date="2021-02" db="EMBL/GenBank/DDBJ databases">
        <authorList>
            <person name="Nowell W R."/>
        </authorList>
    </citation>
    <scope>NUCLEOTIDE SEQUENCE</scope>
</reference>
<evidence type="ECO:0000256" key="1">
    <source>
        <dbReference type="SAM" id="MobiDB-lite"/>
    </source>
</evidence>
<proteinExistence type="predicted"/>
<gene>
    <name evidence="2" type="ORF">JXQ802_LOCUS50198</name>
</gene>
<feature type="compositionally biased region" description="Gly residues" evidence="1">
    <location>
        <begin position="73"/>
        <end position="84"/>
    </location>
</feature>
<sequence length="84" mass="9305">IKIFANIQRSSIHSNKFSINRISLQKKRKKNKMPPKAEFKPKPNSKSEKNKPKGGHAKEEKRAAEKAKKEAKAGGGPITLGGKK</sequence>
<dbReference type="EMBL" id="CAJNOL010006422">
    <property type="protein sequence ID" value="CAF1617774.1"/>
    <property type="molecule type" value="Genomic_DNA"/>
</dbReference>
<dbReference type="Proteomes" id="UP000663870">
    <property type="component" value="Unassembled WGS sequence"/>
</dbReference>
<evidence type="ECO:0000313" key="3">
    <source>
        <dbReference type="Proteomes" id="UP000663870"/>
    </source>
</evidence>
<keyword evidence="3" id="KW-1185">Reference proteome</keyword>
<evidence type="ECO:0000313" key="2">
    <source>
        <dbReference type="EMBL" id="CAF1617774.1"/>
    </source>
</evidence>
<protein>
    <recommendedName>
        <fullName evidence="4">Translation machinery associated TMA7</fullName>
    </recommendedName>
</protein>
<accession>A0A816C4P7</accession>
<evidence type="ECO:0008006" key="4">
    <source>
        <dbReference type="Google" id="ProtNLM"/>
    </source>
</evidence>
<feature type="compositionally biased region" description="Basic residues" evidence="1">
    <location>
        <begin position="24"/>
        <end position="33"/>
    </location>
</feature>